<organism evidence="4 5">
    <name type="scientific">Maribacter vaceletii</name>
    <dbReference type="NCBI Taxonomy" id="1206816"/>
    <lineage>
        <taxon>Bacteria</taxon>
        <taxon>Pseudomonadati</taxon>
        <taxon>Bacteroidota</taxon>
        <taxon>Flavobacteriia</taxon>
        <taxon>Flavobacteriales</taxon>
        <taxon>Flavobacteriaceae</taxon>
        <taxon>Maribacter</taxon>
    </lineage>
</organism>
<proteinExistence type="predicted"/>
<keyword evidence="2" id="KW-0472">Membrane</keyword>
<dbReference type="SUPFAM" id="SSF48452">
    <property type="entry name" value="TPR-like"/>
    <property type="match status" value="2"/>
</dbReference>
<dbReference type="EMBL" id="RBIQ01000007">
    <property type="protein sequence ID" value="RKR14563.1"/>
    <property type="molecule type" value="Genomic_DNA"/>
</dbReference>
<evidence type="ECO:0000313" key="5">
    <source>
        <dbReference type="Proteomes" id="UP000269412"/>
    </source>
</evidence>
<feature type="repeat" description="TPR" evidence="1">
    <location>
        <begin position="109"/>
        <end position="142"/>
    </location>
</feature>
<evidence type="ECO:0000256" key="1">
    <source>
        <dbReference type="PROSITE-ProRule" id="PRU00339"/>
    </source>
</evidence>
<dbReference type="InterPro" id="IPR016032">
    <property type="entry name" value="Sig_transdc_resp-reg_C-effctor"/>
</dbReference>
<accession>A0A495EDE5</accession>
<dbReference type="RefSeq" id="WP_121063886.1">
    <property type="nucleotide sequence ID" value="NZ_RBIQ01000007.1"/>
</dbReference>
<evidence type="ECO:0000256" key="2">
    <source>
        <dbReference type="SAM" id="Phobius"/>
    </source>
</evidence>
<feature type="domain" description="HTH luxR-type" evidence="3">
    <location>
        <begin position="468"/>
        <end position="525"/>
    </location>
</feature>
<comment type="caution">
    <text evidence="4">The sequence shown here is derived from an EMBL/GenBank/DDBJ whole genome shotgun (WGS) entry which is preliminary data.</text>
</comment>
<evidence type="ECO:0000259" key="3">
    <source>
        <dbReference type="SMART" id="SM00421"/>
    </source>
</evidence>
<dbReference type="SMART" id="SM00028">
    <property type="entry name" value="TPR"/>
    <property type="match status" value="2"/>
</dbReference>
<dbReference type="Gene3D" id="1.25.40.10">
    <property type="entry name" value="Tetratricopeptide repeat domain"/>
    <property type="match status" value="2"/>
</dbReference>
<dbReference type="Proteomes" id="UP000269412">
    <property type="component" value="Unassembled WGS sequence"/>
</dbReference>
<dbReference type="AlphaFoldDB" id="A0A495EDE5"/>
<dbReference type="InterPro" id="IPR036388">
    <property type="entry name" value="WH-like_DNA-bd_sf"/>
</dbReference>
<keyword evidence="5" id="KW-1185">Reference proteome</keyword>
<dbReference type="InterPro" id="IPR000792">
    <property type="entry name" value="Tscrpt_reg_LuxR_C"/>
</dbReference>
<feature type="transmembrane region" description="Helical" evidence="2">
    <location>
        <begin position="353"/>
        <end position="374"/>
    </location>
</feature>
<dbReference type="SUPFAM" id="SSF46894">
    <property type="entry name" value="C-terminal effector domain of the bipartite response regulators"/>
    <property type="match status" value="1"/>
</dbReference>
<dbReference type="PROSITE" id="PS50005">
    <property type="entry name" value="TPR"/>
    <property type="match status" value="2"/>
</dbReference>
<name>A0A495EDE5_9FLAO</name>
<dbReference type="Gene3D" id="1.10.10.10">
    <property type="entry name" value="Winged helix-like DNA-binding domain superfamily/Winged helix DNA-binding domain"/>
    <property type="match status" value="1"/>
</dbReference>
<gene>
    <name evidence="4" type="ORF">CLV91_0640</name>
</gene>
<dbReference type="GO" id="GO:0006355">
    <property type="term" value="P:regulation of DNA-templated transcription"/>
    <property type="evidence" value="ECO:0007669"/>
    <property type="project" value="InterPro"/>
</dbReference>
<dbReference type="OrthoDB" id="1090267at2"/>
<keyword evidence="2" id="KW-0812">Transmembrane</keyword>
<dbReference type="SMART" id="SM00421">
    <property type="entry name" value="HTH_LUXR"/>
    <property type="match status" value="1"/>
</dbReference>
<evidence type="ECO:0000313" key="4">
    <source>
        <dbReference type="EMBL" id="RKR14563.1"/>
    </source>
</evidence>
<sequence>MKNGMGLQKVFIIILCILCTYANGQEPYVTNKYIEKARQLTEKNIDSAVYYLNRGIDNYSKEKDTLNLINSLCQLSALYSNILDYGKSYDGYWDALILADLSSDTISKSMIYQELGWLYNSYRREQESLDYFNRSLKLKKKLVKQKKIGNDYLVSNYFAIVNCYRVNNNLKMAKVYLDSCKVTLKEIGPNEKSIYVESEVAYYNAIVKKDYKESLSKLNKAKDYFAKKDPSYLSIIHFLFGKIYTHKGDYSKGINSFKNSLAFSEKYNKHLGYKLFNYDILSELYYNSGNYKEAFMYKDKAEKLNEKIFGRSSKNNKHLIEIKDKYRLQKEKEIEMLNEAKIQKLETQKRISFLRNILMTAVIVFLLLYGFLFFRNLRRKNNLEKEKINEVMKLKNRELTTSVLQLIEKEEFIVKLKNSIAKGEDIDVRAIHSMVNSFQNSIGDSWKEFETRFISVNQNFYKNIQNKYPTLSQTDLKLCALLKLGFSSKEMSSLLGITIESAHTSRYRLRKKLNLKKGTNLVKFMTKF</sequence>
<keyword evidence="1" id="KW-0802">TPR repeat</keyword>
<dbReference type="InterPro" id="IPR011990">
    <property type="entry name" value="TPR-like_helical_dom_sf"/>
</dbReference>
<feature type="repeat" description="TPR" evidence="1">
    <location>
        <begin position="234"/>
        <end position="267"/>
    </location>
</feature>
<dbReference type="GO" id="GO:0003677">
    <property type="term" value="F:DNA binding"/>
    <property type="evidence" value="ECO:0007669"/>
    <property type="project" value="InterPro"/>
</dbReference>
<keyword evidence="2" id="KW-1133">Transmembrane helix</keyword>
<reference evidence="4 5" key="1">
    <citation type="submission" date="2018-10" db="EMBL/GenBank/DDBJ databases">
        <title>Genomic Encyclopedia of Archaeal and Bacterial Type Strains, Phase II (KMG-II): from individual species to whole genera.</title>
        <authorList>
            <person name="Goeker M."/>
        </authorList>
    </citation>
    <scope>NUCLEOTIDE SEQUENCE [LARGE SCALE GENOMIC DNA]</scope>
    <source>
        <strain evidence="4 5">DSM 25230</strain>
    </source>
</reference>
<protein>
    <recommendedName>
        <fullName evidence="3">HTH luxR-type domain-containing protein</fullName>
    </recommendedName>
</protein>
<dbReference type="InterPro" id="IPR019734">
    <property type="entry name" value="TPR_rpt"/>
</dbReference>